<dbReference type="Proteomes" id="UP001174909">
    <property type="component" value="Unassembled WGS sequence"/>
</dbReference>
<evidence type="ECO:0008006" key="3">
    <source>
        <dbReference type="Google" id="ProtNLM"/>
    </source>
</evidence>
<comment type="caution">
    <text evidence="1">The sequence shown here is derived from an EMBL/GenBank/DDBJ whole genome shotgun (WGS) entry which is preliminary data.</text>
</comment>
<proteinExistence type="predicted"/>
<keyword evidence="2" id="KW-1185">Reference proteome</keyword>
<evidence type="ECO:0000313" key="2">
    <source>
        <dbReference type="Proteomes" id="UP001174909"/>
    </source>
</evidence>
<evidence type="ECO:0000313" key="1">
    <source>
        <dbReference type="EMBL" id="CAI8027976.1"/>
    </source>
</evidence>
<name>A0AA35SG20_GEOBA</name>
<dbReference type="Pfam" id="PF11376">
    <property type="entry name" value="DUF3179"/>
    <property type="match status" value="1"/>
</dbReference>
<protein>
    <recommendedName>
        <fullName evidence="3">DUF3179 domain-containing protein</fullName>
    </recommendedName>
</protein>
<dbReference type="AlphaFoldDB" id="A0AA35SG20"/>
<accession>A0AA35SG20</accession>
<dbReference type="EMBL" id="CASHTH010002311">
    <property type="protein sequence ID" value="CAI8027976.1"/>
    <property type="molecule type" value="Genomic_DNA"/>
</dbReference>
<reference evidence="1" key="1">
    <citation type="submission" date="2023-03" db="EMBL/GenBank/DDBJ databases">
        <authorList>
            <person name="Steffen K."/>
            <person name="Cardenas P."/>
        </authorList>
    </citation>
    <scope>NUCLEOTIDE SEQUENCE</scope>
</reference>
<sequence length="190" mass="21628">MYKVFPGFGRTSNQTYDALDEVRMNKDKSMVPVLVESMRYQSTANARDATAYVLGELTGQRYGGDDWKGWMEWLGKHRDEYPPPDDYLDWKINFMSQLNPRFSTFLRPALEGDITVDPTEIVWGGVDPDGIPDIRDPKMLTPDEADFLNEDDRVFGVSINGDTRAYPLRIINAHEMVNDTVGGEPISLAW</sequence>
<gene>
    <name evidence="1" type="ORF">GBAR_LOCUS15943</name>
</gene>
<dbReference type="InterPro" id="IPR021516">
    <property type="entry name" value="DUF3179"/>
</dbReference>
<organism evidence="1 2">
    <name type="scientific">Geodia barretti</name>
    <name type="common">Barrett's horny sponge</name>
    <dbReference type="NCBI Taxonomy" id="519541"/>
    <lineage>
        <taxon>Eukaryota</taxon>
        <taxon>Metazoa</taxon>
        <taxon>Porifera</taxon>
        <taxon>Demospongiae</taxon>
        <taxon>Heteroscleromorpha</taxon>
        <taxon>Tetractinellida</taxon>
        <taxon>Astrophorina</taxon>
        <taxon>Geodiidae</taxon>
        <taxon>Geodia</taxon>
    </lineage>
</organism>